<feature type="binding site" evidence="7">
    <location>
        <position position="119"/>
    </location>
    <ligand>
        <name>ATP</name>
        <dbReference type="ChEBI" id="CHEBI:30616"/>
    </ligand>
</feature>
<feature type="binding site" evidence="7">
    <location>
        <position position="21"/>
    </location>
    <ligand>
        <name>ATP</name>
        <dbReference type="ChEBI" id="CHEBI:30616"/>
    </ligand>
</feature>
<dbReference type="GO" id="GO:0005524">
    <property type="term" value="F:ATP binding"/>
    <property type="evidence" value="ECO:0007669"/>
    <property type="project" value="UniProtKB-KW"/>
</dbReference>
<keyword evidence="5 7" id="KW-0418">Kinase</keyword>
<dbReference type="InterPro" id="IPR020618">
    <property type="entry name" value="Adenyl_kinase_AK6"/>
</dbReference>
<comment type="caution">
    <text evidence="7">Lacks conserved residue(s) required for the propagation of feature annotation.</text>
</comment>
<feature type="binding site" evidence="7">
    <location>
        <position position="19"/>
    </location>
    <ligand>
        <name>ATP</name>
        <dbReference type="ChEBI" id="CHEBI:30616"/>
    </ligand>
</feature>
<comment type="function">
    <text evidence="7">Broad-specificity nucleoside monophosphate (NMP) kinase that catalyzes the reversible transfer of the terminal phosphate group between nucleoside triphosphates and monophosphates. Has also ATPase activity. Involved in the late cytoplasmic maturation steps of the 40S ribosomal particles, specifically 18S rRNA maturation. While NMP activity is not required for ribosome maturation, ATPase activity is. Associates transiently with small ribosomal subunit protein uS11. ATP hydrolysis breaks the interaction with uS11. May temporarily remove uS11 from the ribosome to enable a conformational change of the ribosomal RNA that is needed for the final maturation step of the small ribosomal subunit. Its NMP activity may have a role in nuclear energy homeostasis.</text>
</comment>
<comment type="catalytic activity">
    <reaction evidence="7">
        <text>AMP + ATP = 2 ADP</text>
        <dbReference type="Rhea" id="RHEA:12973"/>
        <dbReference type="ChEBI" id="CHEBI:30616"/>
        <dbReference type="ChEBI" id="CHEBI:456215"/>
        <dbReference type="ChEBI" id="CHEBI:456216"/>
        <dbReference type="EC" id="2.7.4.3"/>
    </reaction>
</comment>
<dbReference type="PANTHER" id="PTHR12595">
    <property type="entry name" value="POS9-ACTIVATING FACTOR FAP7-RELATED"/>
    <property type="match status" value="1"/>
</dbReference>
<dbReference type="HAMAP" id="MF_00039">
    <property type="entry name" value="Adenylate_kinase_AK6"/>
    <property type="match status" value="1"/>
</dbReference>
<dbReference type="AlphaFoldDB" id="A0A815NVJ0"/>
<evidence type="ECO:0000256" key="6">
    <source>
        <dbReference type="ARBA" id="ARBA00022840"/>
    </source>
</evidence>
<feature type="binding site" evidence="7">
    <location>
        <position position="17"/>
    </location>
    <ligand>
        <name>ATP</name>
        <dbReference type="ChEBI" id="CHEBI:30616"/>
    </ligand>
</feature>
<keyword evidence="1 7" id="KW-0690">Ribosome biogenesis</keyword>
<evidence type="ECO:0000256" key="7">
    <source>
        <dbReference type="HAMAP-Rule" id="MF_03173"/>
    </source>
</evidence>
<evidence type="ECO:0000256" key="2">
    <source>
        <dbReference type="ARBA" id="ARBA00022552"/>
    </source>
</evidence>
<comment type="catalytic activity">
    <reaction evidence="7">
        <text>ATP + H2O = ADP + phosphate + H(+)</text>
        <dbReference type="Rhea" id="RHEA:13065"/>
        <dbReference type="ChEBI" id="CHEBI:15377"/>
        <dbReference type="ChEBI" id="CHEBI:15378"/>
        <dbReference type="ChEBI" id="CHEBI:30616"/>
        <dbReference type="ChEBI" id="CHEBI:43474"/>
        <dbReference type="ChEBI" id="CHEBI:456216"/>
    </reaction>
</comment>
<keyword evidence="3 7" id="KW-0808">Transferase</keyword>
<evidence type="ECO:0000256" key="5">
    <source>
        <dbReference type="ARBA" id="ARBA00022777"/>
    </source>
</evidence>
<comment type="subcellular location">
    <subcellularLocation>
        <location evidence="7">Cytoplasm</location>
    </subcellularLocation>
    <subcellularLocation>
        <location evidence="7">Nucleus</location>
    </subcellularLocation>
</comment>
<organism evidence="8 9">
    <name type="scientific">Adineta ricciae</name>
    <name type="common">Rotifer</name>
    <dbReference type="NCBI Taxonomy" id="249248"/>
    <lineage>
        <taxon>Eukaryota</taxon>
        <taxon>Metazoa</taxon>
        <taxon>Spiralia</taxon>
        <taxon>Gnathifera</taxon>
        <taxon>Rotifera</taxon>
        <taxon>Eurotatoria</taxon>
        <taxon>Bdelloidea</taxon>
        <taxon>Adinetida</taxon>
        <taxon>Adinetidae</taxon>
        <taxon>Adineta</taxon>
    </lineage>
</organism>
<dbReference type="EC" id="2.7.4.3" evidence="7"/>
<keyword evidence="7" id="KW-0539">Nucleus</keyword>
<feature type="binding site" evidence="7">
    <location>
        <position position="20"/>
    </location>
    <ligand>
        <name>ATP</name>
        <dbReference type="ChEBI" id="CHEBI:30616"/>
    </ligand>
</feature>
<evidence type="ECO:0000256" key="4">
    <source>
        <dbReference type="ARBA" id="ARBA00022741"/>
    </source>
</evidence>
<dbReference type="GO" id="GO:0005634">
    <property type="term" value="C:nucleus"/>
    <property type="evidence" value="ECO:0007669"/>
    <property type="project" value="UniProtKB-SubCell"/>
</dbReference>
<comment type="caution">
    <text evidence="8">The sequence shown here is derived from an EMBL/GenBank/DDBJ whole genome shotgun (WGS) entry which is preliminary data.</text>
</comment>
<dbReference type="GO" id="GO:0016887">
    <property type="term" value="F:ATP hydrolysis activity"/>
    <property type="evidence" value="ECO:0007669"/>
    <property type="project" value="UniProtKB-UniRule"/>
</dbReference>
<dbReference type="GO" id="GO:0004017">
    <property type="term" value="F:AMP kinase activity"/>
    <property type="evidence" value="ECO:0007669"/>
    <property type="project" value="UniProtKB-UniRule"/>
</dbReference>
<evidence type="ECO:0000256" key="3">
    <source>
        <dbReference type="ARBA" id="ARBA00022679"/>
    </source>
</evidence>
<dbReference type="GO" id="GO:0006364">
    <property type="term" value="P:rRNA processing"/>
    <property type="evidence" value="ECO:0007669"/>
    <property type="project" value="UniProtKB-KW"/>
</dbReference>
<dbReference type="Gene3D" id="3.40.50.300">
    <property type="entry name" value="P-loop containing nucleotide triphosphate hydrolases"/>
    <property type="match status" value="1"/>
</dbReference>
<accession>A0A815NVJ0</accession>
<dbReference type="SUPFAM" id="SSF52540">
    <property type="entry name" value="P-loop containing nucleoside triphosphate hydrolases"/>
    <property type="match status" value="1"/>
</dbReference>
<dbReference type="Proteomes" id="UP000663828">
    <property type="component" value="Unassembled WGS sequence"/>
</dbReference>
<gene>
    <name evidence="8" type="ORF">XAT740_LOCUS35993</name>
</gene>
<keyword evidence="2 7" id="KW-0698">rRNA processing</keyword>
<name>A0A815NVJ0_ADIRI</name>
<dbReference type="GO" id="GO:0005737">
    <property type="term" value="C:cytoplasm"/>
    <property type="evidence" value="ECO:0007669"/>
    <property type="project" value="UniProtKB-SubCell"/>
</dbReference>
<dbReference type="InterPro" id="IPR027417">
    <property type="entry name" value="P-loop_NTPase"/>
</dbReference>
<keyword evidence="9" id="KW-1185">Reference proteome</keyword>
<evidence type="ECO:0000256" key="1">
    <source>
        <dbReference type="ARBA" id="ARBA00022517"/>
    </source>
</evidence>
<protein>
    <recommendedName>
        <fullName evidence="7">Adenylate kinase isoenzyme 6 homolog</fullName>
        <shortName evidence="7">AK6</shortName>
        <ecNumber evidence="7">2.7.4.3</ecNumber>
    </recommendedName>
    <alternativeName>
        <fullName evidence="7">Dual activity adenylate kinase/ATPase</fullName>
        <shortName evidence="7">AK/ATPase</shortName>
    </alternativeName>
</protein>
<comment type="similarity">
    <text evidence="7">Belongs to the adenylate kinase family. AK6 subfamily.</text>
</comment>
<evidence type="ECO:0000313" key="8">
    <source>
        <dbReference type="EMBL" id="CAF1434990.1"/>
    </source>
</evidence>
<sequence length="183" mass="21200">MTSKKQYPNIMICGTHGVGKSHLCQQLCSSNSSLKHIDITDLAKQHKYLLDYDDENQCNILDDDAIGDYLDDQYFQKSSSSGLLIDFHSAGIIPDNNQIHAIFVLRCNSNTLSDRLKARNYPKNKLEYILQSETFQLCLNEAREAFDEAMVYELQNDSEDDLKNNLEYLLKWIDQWPFNTMME</sequence>
<dbReference type="EMBL" id="CAJNOR010003654">
    <property type="protein sequence ID" value="CAF1434990.1"/>
    <property type="molecule type" value="Genomic_DNA"/>
</dbReference>
<feature type="region of interest" description="LID" evidence="7">
    <location>
        <begin position="118"/>
        <end position="128"/>
    </location>
</feature>
<reference evidence="8" key="1">
    <citation type="submission" date="2021-02" db="EMBL/GenBank/DDBJ databases">
        <authorList>
            <person name="Nowell W R."/>
        </authorList>
    </citation>
    <scope>NUCLEOTIDE SEQUENCE</scope>
</reference>
<comment type="subunit">
    <text evidence="7">Monomer and homodimer. Interacts with small ribosomal subunit protein uS11. Not a structural component of 43S pre-ribosomes, but transiently interacts with them by binding to uS11.</text>
</comment>
<keyword evidence="6 7" id="KW-0067">ATP-binding</keyword>
<dbReference type="GO" id="GO:0042274">
    <property type="term" value="P:ribosomal small subunit biogenesis"/>
    <property type="evidence" value="ECO:0007669"/>
    <property type="project" value="UniProtKB-UniRule"/>
</dbReference>
<feature type="region of interest" description="NMPbind" evidence="7">
    <location>
        <begin position="38"/>
        <end position="61"/>
    </location>
</feature>
<evidence type="ECO:0000313" key="9">
    <source>
        <dbReference type="Proteomes" id="UP000663828"/>
    </source>
</evidence>
<dbReference type="PANTHER" id="PTHR12595:SF0">
    <property type="entry name" value="ADENYLATE KINASE ISOENZYME 6"/>
    <property type="match status" value="1"/>
</dbReference>
<proteinExistence type="inferred from homology"/>
<dbReference type="Pfam" id="PF13238">
    <property type="entry name" value="AAA_18"/>
    <property type="match status" value="1"/>
</dbReference>
<keyword evidence="4 7" id="KW-0547">Nucleotide-binding</keyword>
<keyword evidence="7" id="KW-0963">Cytoplasm</keyword>